<evidence type="ECO:0000256" key="1">
    <source>
        <dbReference type="ARBA" id="ARBA00022603"/>
    </source>
</evidence>
<protein>
    <submittedName>
        <fullName evidence="5">Methyltransferase domain-containing protein</fullName>
    </submittedName>
</protein>
<evidence type="ECO:0000313" key="5">
    <source>
        <dbReference type="EMBL" id="QFZ78243.1"/>
    </source>
</evidence>
<dbReference type="AlphaFoldDB" id="A0A5Q0LM96"/>
<accession>A0A5Q0LM96</accession>
<dbReference type="Gene3D" id="3.40.50.150">
    <property type="entry name" value="Vaccinia Virus protein VP39"/>
    <property type="match status" value="1"/>
</dbReference>
<dbReference type="GO" id="GO:0000179">
    <property type="term" value="F:rRNA (adenine-N6,N6-)-dimethyltransferase activity"/>
    <property type="evidence" value="ECO:0007669"/>
    <property type="project" value="InterPro"/>
</dbReference>
<dbReference type="Proteomes" id="UP000326179">
    <property type="component" value="Chromosome"/>
</dbReference>
<dbReference type="InterPro" id="IPR020598">
    <property type="entry name" value="rRNA_Ade_methylase_Trfase_N"/>
</dbReference>
<dbReference type="KEGG" id="sfy:GFH48_37555"/>
<dbReference type="SMART" id="SM00650">
    <property type="entry name" value="rADc"/>
    <property type="match status" value="1"/>
</dbReference>
<keyword evidence="6" id="KW-1185">Reference proteome</keyword>
<keyword evidence="1 5" id="KW-0489">Methyltransferase</keyword>
<keyword evidence="3" id="KW-0949">S-adenosyl-L-methionine</keyword>
<evidence type="ECO:0000256" key="2">
    <source>
        <dbReference type="ARBA" id="ARBA00022679"/>
    </source>
</evidence>
<sequence>MLRDTFDEAAELYDRARPRYPAALVDELAGRAGLGPGVRVLEIGPGTGQLTVPLARLGCDVTAVELGPALAAVARHNLRGFPRARVEVAEFERWPLPREPFDLVVCATAFHWLDPAVRVVKAAEALGPDGVLAVVTTHHVAGGSTEFFARVQACYERWDPATPPGLRASHEADVATDTGELERWGRVTSYRFAREITYSTREYLDVLLTYSGHRALDAPARRGLLRCVEDLIETRHAGSVTKRYLHELLLTRRASDVGH</sequence>
<organism evidence="5 6">
    <name type="scientific">Streptomyces fagopyri</name>
    <dbReference type="NCBI Taxonomy" id="2662397"/>
    <lineage>
        <taxon>Bacteria</taxon>
        <taxon>Bacillati</taxon>
        <taxon>Actinomycetota</taxon>
        <taxon>Actinomycetes</taxon>
        <taxon>Kitasatosporales</taxon>
        <taxon>Streptomycetaceae</taxon>
        <taxon>Streptomyces</taxon>
    </lineage>
</organism>
<dbReference type="InterPro" id="IPR051052">
    <property type="entry name" value="Diverse_substrate_MTase"/>
</dbReference>
<gene>
    <name evidence="5" type="ORF">GFH48_37555</name>
</gene>
<name>A0A5Q0LM96_9ACTN</name>
<evidence type="ECO:0000259" key="4">
    <source>
        <dbReference type="SMART" id="SM00650"/>
    </source>
</evidence>
<dbReference type="SUPFAM" id="SSF53335">
    <property type="entry name" value="S-adenosyl-L-methionine-dependent methyltransferases"/>
    <property type="match status" value="1"/>
</dbReference>
<feature type="domain" description="Ribosomal RNA adenine methylase transferase N-terminal" evidence="4">
    <location>
        <begin position="24"/>
        <end position="139"/>
    </location>
</feature>
<keyword evidence="2 5" id="KW-0808">Transferase</keyword>
<dbReference type="RefSeq" id="WP_153292421.1">
    <property type="nucleotide sequence ID" value="NZ_CP045643.1"/>
</dbReference>
<evidence type="ECO:0000313" key="6">
    <source>
        <dbReference type="Proteomes" id="UP000326179"/>
    </source>
</evidence>
<dbReference type="CDD" id="cd02440">
    <property type="entry name" value="AdoMet_MTases"/>
    <property type="match status" value="1"/>
</dbReference>
<evidence type="ECO:0000256" key="3">
    <source>
        <dbReference type="ARBA" id="ARBA00022691"/>
    </source>
</evidence>
<dbReference type="InterPro" id="IPR041698">
    <property type="entry name" value="Methyltransf_25"/>
</dbReference>
<dbReference type="PANTHER" id="PTHR44942:SF4">
    <property type="entry name" value="METHYLTRANSFERASE TYPE 11 DOMAIN-CONTAINING PROTEIN"/>
    <property type="match status" value="1"/>
</dbReference>
<dbReference type="EMBL" id="CP045643">
    <property type="protein sequence ID" value="QFZ78243.1"/>
    <property type="molecule type" value="Genomic_DNA"/>
</dbReference>
<dbReference type="PANTHER" id="PTHR44942">
    <property type="entry name" value="METHYLTRANSF_11 DOMAIN-CONTAINING PROTEIN"/>
    <property type="match status" value="1"/>
</dbReference>
<dbReference type="InterPro" id="IPR029063">
    <property type="entry name" value="SAM-dependent_MTases_sf"/>
</dbReference>
<reference evidence="5 6" key="1">
    <citation type="submission" date="2019-10" db="EMBL/GenBank/DDBJ databases">
        <title>A novel species.</title>
        <authorList>
            <person name="Gao J."/>
        </authorList>
    </citation>
    <scope>NUCLEOTIDE SEQUENCE [LARGE SCALE GENOMIC DNA]</scope>
    <source>
        <strain evidence="5 6">QMT-28</strain>
    </source>
</reference>
<proteinExistence type="predicted"/>
<dbReference type="Pfam" id="PF13649">
    <property type="entry name" value="Methyltransf_25"/>
    <property type="match status" value="1"/>
</dbReference>